<comment type="caution">
    <text evidence="2">The sequence shown here is derived from an EMBL/GenBank/DDBJ whole genome shotgun (WGS) entry which is preliminary data.</text>
</comment>
<name>A0A395RUV3_FUSSP</name>
<dbReference type="EMBL" id="PXOF01000125">
    <property type="protein sequence ID" value="RGP63774.1"/>
    <property type="molecule type" value="Genomic_DNA"/>
</dbReference>
<evidence type="ECO:0000313" key="2">
    <source>
        <dbReference type="EMBL" id="RGP63774.1"/>
    </source>
</evidence>
<keyword evidence="3" id="KW-1185">Reference proteome</keyword>
<accession>A0A395RUV3</accession>
<sequence>MNHPSEECSELDELMLDPQVPQTQPPHSLSYEEGELCLLQGIDIQPPTQLGSDVHTGPLPFTSMLVPSPLADINTTFVDQYVDLEFNAMDGVEQLSCNIEQVEFSTIDTWPSLSFDATYDPPSQASATIAQNNNIHNPHFDPFWSNEWSFQDLGGEHIFDNGVEIGPPCNLETGQFEQPIDDNNQFLCPPLDFQTHYNDQNQDDGIGETHAHSQGLLIDATSLSSNPMTILNASAVADTTVATQIPKEPLPCQSELDPDQQGTQSILSTVSGSAAQELCSNSHLSLVATGKRKRLPVEAAAAPPNSFGPVRPVTLPPLRRGGRKGPLSAQERQARNAMRNRGVAAAGILLSILDKAVGIDPPTSDHVTQIVNAQPDPTAYHQHPILIPPPSKHEGHSLDLNYYSMFCVLSKFEFTSWENPRLSSVPDEEAADMGLMILNILVSITRRRLEQQLFHWLQFKVNKLYTLTPSQLSHTATLLLRLLIFGDEKFHWILGENENQPMSLADRSQRRLVRQALFSYLKMVIDKLPEWSDFWNEQAETFILTNPQLLRLSFSDMETSNKRLSRMKSCLKQSLDSYEVFREVFKDSKDTSEISDEKFTTLIKDLADGSYAMRTIRGAIQRQQDFHQKKVREKVQLADSALRTCVDASKRSLISVFKRILVWLEDEIEASINSQQQILQCLEGLSNFSEGAAVEINFLESIEVPVLPMEAVDMFSEALEFIVQSSEGDID</sequence>
<reference evidence="2 3" key="1">
    <citation type="journal article" date="2018" name="PLoS Pathog.">
        <title>Evolution of structural diversity of trichothecenes, a family of toxins produced by plant pathogenic and entomopathogenic fungi.</title>
        <authorList>
            <person name="Proctor R.H."/>
            <person name="McCormick S.P."/>
            <person name="Kim H.S."/>
            <person name="Cardoza R.E."/>
            <person name="Stanley A.M."/>
            <person name="Lindo L."/>
            <person name="Kelly A."/>
            <person name="Brown D.W."/>
            <person name="Lee T."/>
            <person name="Vaughan M.M."/>
            <person name="Alexander N.J."/>
            <person name="Busman M."/>
            <person name="Gutierrez S."/>
        </authorList>
    </citation>
    <scope>NUCLEOTIDE SEQUENCE [LARGE SCALE GENOMIC DNA]</scope>
    <source>
        <strain evidence="2 3">NRRL 3299</strain>
    </source>
</reference>
<evidence type="ECO:0000256" key="1">
    <source>
        <dbReference type="SAM" id="MobiDB-lite"/>
    </source>
</evidence>
<feature type="region of interest" description="Disordered" evidence="1">
    <location>
        <begin position="308"/>
        <end position="327"/>
    </location>
</feature>
<gene>
    <name evidence="2" type="ORF">FSPOR_8381</name>
</gene>
<organism evidence="2 3">
    <name type="scientific">Fusarium sporotrichioides</name>
    <dbReference type="NCBI Taxonomy" id="5514"/>
    <lineage>
        <taxon>Eukaryota</taxon>
        <taxon>Fungi</taxon>
        <taxon>Dikarya</taxon>
        <taxon>Ascomycota</taxon>
        <taxon>Pezizomycotina</taxon>
        <taxon>Sordariomycetes</taxon>
        <taxon>Hypocreomycetidae</taxon>
        <taxon>Hypocreales</taxon>
        <taxon>Nectriaceae</taxon>
        <taxon>Fusarium</taxon>
    </lineage>
</organism>
<evidence type="ECO:0000313" key="3">
    <source>
        <dbReference type="Proteomes" id="UP000266152"/>
    </source>
</evidence>
<dbReference type="Proteomes" id="UP000266152">
    <property type="component" value="Unassembled WGS sequence"/>
</dbReference>
<proteinExistence type="predicted"/>
<protein>
    <submittedName>
        <fullName evidence="2">Uncharacterized protein</fullName>
    </submittedName>
</protein>
<feature type="compositionally biased region" description="Low complexity" evidence="1">
    <location>
        <begin position="308"/>
        <end position="319"/>
    </location>
</feature>
<dbReference type="AlphaFoldDB" id="A0A395RUV3"/>